<reference evidence="1" key="1">
    <citation type="journal article" date="2022" name="IScience">
        <title>Evolution of zygomycete secretomes and the origins of terrestrial fungal ecologies.</title>
        <authorList>
            <person name="Chang Y."/>
            <person name="Wang Y."/>
            <person name="Mondo S."/>
            <person name="Ahrendt S."/>
            <person name="Andreopoulos W."/>
            <person name="Barry K."/>
            <person name="Beard J."/>
            <person name="Benny G.L."/>
            <person name="Blankenship S."/>
            <person name="Bonito G."/>
            <person name="Cuomo C."/>
            <person name="Desiro A."/>
            <person name="Gervers K.A."/>
            <person name="Hundley H."/>
            <person name="Kuo A."/>
            <person name="LaButti K."/>
            <person name="Lang B.F."/>
            <person name="Lipzen A."/>
            <person name="O'Donnell K."/>
            <person name="Pangilinan J."/>
            <person name="Reynolds N."/>
            <person name="Sandor L."/>
            <person name="Smith M.E."/>
            <person name="Tsang A."/>
            <person name="Grigoriev I.V."/>
            <person name="Stajich J.E."/>
            <person name="Spatafora J.W."/>
        </authorList>
    </citation>
    <scope>NUCLEOTIDE SEQUENCE</scope>
    <source>
        <strain evidence="1">RSA 2281</strain>
    </source>
</reference>
<gene>
    <name evidence="1" type="ORF">BDA99DRAFT_565290</name>
</gene>
<dbReference type="AlphaFoldDB" id="A0AAD5JP53"/>
<organism evidence="1 2">
    <name type="scientific">Phascolomyces articulosus</name>
    <dbReference type="NCBI Taxonomy" id="60185"/>
    <lineage>
        <taxon>Eukaryota</taxon>
        <taxon>Fungi</taxon>
        <taxon>Fungi incertae sedis</taxon>
        <taxon>Mucoromycota</taxon>
        <taxon>Mucoromycotina</taxon>
        <taxon>Mucoromycetes</taxon>
        <taxon>Mucorales</taxon>
        <taxon>Lichtheimiaceae</taxon>
        <taxon>Phascolomyces</taxon>
    </lineage>
</organism>
<proteinExistence type="predicted"/>
<keyword evidence="2" id="KW-1185">Reference proteome</keyword>
<dbReference type="Proteomes" id="UP001209540">
    <property type="component" value="Unassembled WGS sequence"/>
</dbReference>
<dbReference type="EMBL" id="JAIXMP010000043">
    <property type="protein sequence ID" value="KAI9247213.1"/>
    <property type="molecule type" value="Genomic_DNA"/>
</dbReference>
<sequence length="194" mass="22418">MEVGTSQAHKVNETNNMEPIHVATPPENHTNYYENHIDSNLDYNYQDDYQYGDWNDDDWSDVENDNNSNNLHEYDLNGYNNDNEDATAKASRKLLISSIKHGGMQALYDDFVSIINSYNDGINELLFSHFRLINLLKKAYPIVSIQYDICSNGCKMYQPDEDADICDYCGQPRYNNKKRNNDGTPRNKQPRATV</sequence>
<evidence type="ECO:0000313" key="1">
    <source>
        <dbReference type="EMBL" id="KAI9247213.1"/>
    </source>
</evidence>
<name>A0AAD5JP53_9FUNG</name>
<comment type="caution">
    <text evidence="1">The sequence shown here is derived from an EMBL/GenBank/DDBJ whole genome shotgun (WGS) entry which is preliminary data.</text>
</comment>
<accession>A0AAD5JP53</accession>
<evidence type="ECO:0000313" key="2">
    <source>
        <dbReference type="Proteomes" id="UP001209540"/>
    </source>
</evidence>
<protein>
    <submittedName>
        <fullName evidence="1">Uncharacterized protein</fullName>
    </submittedName>
</protein>
<reference evidence="1" key="2">
    <citation type="submission" date="2023-02" db="EMBL/GenBank/DDBJ databases">
        <authorList>
            <consortium name="DOE Joint Genome Institute"/>
            <person name="Mondo S.J."/>
            <person name="Chang Y."/>
            <person name="Wang Y."/>
            <person name="Ahrendt S."/>
            <person name="Andreopoulos W."/>
            <person name="Barry K."/>
            <person name="Beard J."/>
            <person name="Benny G.L."/>
            <person name="Blankenship S."/>
            <person name="Bonito G."/>
            <person name="Cuomo C."/>
            <person name="Desiro A."/>
            <person name="Gervers K.A."/>
            <person name="Hundley H."/>
            <person name="Kuo A."/>
            <person name="LaButti K."/>
            <person name="Lang B.F."/>
            <person name="Lipzen A."/>
            <person name="O'Donnell K."/>
            <person name="Pangilinan J."/>
            <person name="Reynolds N."/>
            <person name="Sandor L."/>
            <person name="Smith M.W."/>
            <person name="Tsang A."/>
            <person name="Grigoriev I.V."/>
            <person name="Stajich J.E."/>
            <person name="Spatafora J.W."/>
        </authorList>
    </citation>
    <scope>NUCLEOTIDE SEQUENCE</scope>
    <source>
        <strain evidence="1">RSA 2281</strain>
    </source>
</reference>